<dbReference type="Proteomes" id="UP000001449">
    <property type="component" value="Chromosome 9"/>
</dbReference>
<dbReference type="KEGG" id="tps:THAPSDRAFT_23898"/>
<feature type="compositionally biased region" description="Acidic residues" evidence="2">
    <location>
        <begin position="1405"/>
        <end position="1414"/>
    </location>
</feature>
<gene>
    <name evidence="3" type="ORF">THAPSDRAFT_23898</name>
</gene>
<dbReference type="HOGENOM" id="CLU_250606_0_0_1"/>
<evidence type="ECO:0000313" key="4">
    <source>
        <dbReference type="Proteomes" id="UP000001449"/>
    </source>
</evidence>
<feature type="region of interest" description="Disordered" evidence="2">
    <location>
        <begin position="653"/>
        <end position="674"/>
    </location>
</feature>
<feature type="region of interest" description="Disordered" evidence="2">
    <location>
        <begin position="175"/>
        <end position="270"/>
    </location>
</feature>
<keyword evidence="1" id="KW-0456">Lyase</keyword>
<organism evidence="3 4">
    <name type="scientific">Thalassiosira pseudonana</name>
    <name type="common">Marine diatom</name>
    <name type="synonym">Cyclotella nana</name>
    <dbReference type="NCBI Taxonomy" id="35128"/>
    <lineage>
        <taxon>Eukaryota</taxon>
        <taxon>Sar</taxon>
        <taxon>Stramenopiles</taxon>
        <taxon>Ochrophyta</taxon>
        <taxon>Bacillariophyta</taxon>
        <taxon>Coscinodiscophyceae</taxon>
        <taxon>Thalassiosirophycidae</taxon>
        <taxon>Thalassiosirales</taxon>
        <taxon>Thalassiosiraceae</taxon>
        <taxon>Thalassiosira</taxon>
    </lineage>
</organism>
<evidence type="ECO:0000313" key="3">
    <source>
        <dbReference type="EMBL" id="EED90349.1"/>
    </source>
</evidence>
<evidence type="ECO:0000256" key="2">
    <source>
        <dbReference type="SAM" id="MobiDB-lite"/>
    </source>
</evidence>
<dbReference type="PaxDb" id="35128-Thaps23898"/>
<feature type="compositionally biased region" description="Polar residues" evidence="2">
    <location>
        <begin position="661"/>
        <end position="671"/>
    </location>
</feature>
<dbReference type="GO" id="GO:0008446">
    <property type="term" value="F:GDP-mannose 4,6-dehydratase activity"/>
    <property type="evidence" value="ECO:0000318"/>
    <property type="project" value="GO_Central"/>
</dbReference>
<proteinExistence type="predicted"/>
<feature type="region of interest" description="Disordered" evidence="2">
    <location>
        <begin position="1"/>
        <end position="21"/>
    </location>
</feature>
<feature type="compositionally biased region" description="Basic and acidic residues" evidence="2">
    <location>
        <begin position="187"/>
        <end position="211"/>
    </location>
</feature>
<dbReference type="GO" id="GO:0042351">
    <property type="term" value="P:'de novo' GDP-L-fucose biosynthetic process"/>
    <property type="evidence" value="ECO:0000318"/>
    <property type="project" value="GO_Central"/>
</dbReference>
<feature type="compositionally biased region" description="Basic and acidic residues" evidence="2">
    <location>
        <begin position="240"/>
        <end position="257"/>
    </location>
</feature>
<feature type="region of interest" description="Disordered" evidence="2">
    <location>
        <begin position="1397"/>
        <end position="1424"/>
    </location>
</feature>
<reference evidence="3 4" key="1">
    <citation type="journal article" date="2004" name="Science">
        <title>The genome of the diatom Thalassiosira pseudonana: ecology, evolution, and metabolism.</title>
        <authorList>
            <person name="Armbrust E.V."/>
            <person name="Berges J.A."/>
            <person name="Bowler C."/>
            <person name="Green B.R."/>
            <person name="Martinez D."/>
            <person name="Putnam N.H."/>
            <person name="Zhou S."/>
            <person name="Allen A.E."/>
            <person name="Apt K.E."/>
            <person name="Bechner M."/>
            <person name="Brzezinski M.A."/>
            <person name="Chaal B.K."/>
            <person name="Chiovitti A."/>
            <person name="Davis A.K."/>
            <person name="Demarest M.S."/>
            <person name="Detter J.C."/>
            <person name="Glavina T."/>
            <person name="Goodstein D."/>
            <person name="Hadi M.Z."/>
            <person name="Hellsten U."/>
            <person name="Hildebrand M."/>
            <person name="Jenkins B.D."/>
            <person name="Jurka J."/>
            <person name="Kapitonov V.V."/>
            <person name="Kroger N."/>
            <person name="Lau W.W."/>
            <person name="Lane T.W."/>
            <person name="Larimer F.W."/>
            <person name="Lippmeier J.C."/>
            <person name="Lucas S."/>
            <person name="Medina M."/>
            <person name="Montsant A."/>
            <person name="Obornik M."/>
            <person name="Parker M.S."/>
            <person name="Palenik B."/>
            <person name="Pazour G.J."/>
            <person name="Richardson P.M."/>
            <person name="Rynearson T.A."/>
            <person name="Saito M.A."/>
            <person name="Schwartz D.C."/>
            <person name="Thamatrakoln K."/>
            <person name="Valentin K."/>
            <person name="Vardi A."/>
            <person name="Wilkerson F.P."/>
            <person name="Rokhsar D.S."/>
        </authorList>
    </citation>
    <scope>NUCLEOTIDE SEQUENCE [LARGE SCALE GENOMIC DNA]</scope>
    <source>
        <strain evidence="3 4">CCMP1335</strain>
    </source>
</reference>
<dbReference type="RefSeq" id="XP_002292374.1">
    <property type="nucleotide sequence ID" value="XM_002292338.1"/>
</dbReference>
<feature type="region of interest" description="Disordered" evidence="2">
    <location>
        <begin position="285"/>
        <end position="338"/>
    </location>
</feature>
<accession>B8C7P0</accession>
<keyword evidence="4" id="KW-1185">Reference proteome</keyword>
<evidence type="ECO:0000256" key="1">
    <source>
        <dbReference type="ARBA" id="ARBA00023239"/>
    </source>
</evidence>
<dbReference type="Gene3D" id="3.40.50.720">
    <property type="entry name" value="NAD(P)-binding Rossmann-like Domain"/>
    <property type="match status" value="1"/>
</dbReference>
<reference evidence="3 4" key="2">
    <citation type="journal article" date="2008" name="Nature">
        <title>The Phaeodactylum genome reveals the evolutionary history of diatom genomes.</title>
        <authorList>
            <person name="Bowler C."/>
            <person name="Allen A.E."/>
            <person name="Badger J.H."/>
            <person name="Grimwood J."/>
            <person name="Jabbari K."/>
            <person name="Kuo A."/>
            <person name="Maheswari U."/>
            <person name="Martens C."/>
            <person name="Maumus F."/>
            <person name="Otillar R.P."/>
            <person name="Rayko E."/>
            <person name="Salamov A."/>
            <person name="Vandepoele K."/>
            <person name="Beszteri B."/>
            <person name="Gruber A."/>
            <person name="Heijde M."/>
            <person name="Katinka M."/>
            <person name="Mock T."/>
            <person name="Valentin K."/>
            <person name="Verret F."/>
            <person name="Berges J.A."/>
            <person name="Brownlee C."/>
            <person name="Cadoret J.P."/>
            <person name="Chiovitti A."/>
            <person name="Choi C.J."/>
            <person name="Coesel S."/>
            <person name="De Martino A."/>
            <person name="Detter J.C."/>
            <person name="Durkin C."/>
            <person name="Falciatore A."/>
            <person name="Fournet J."/>
            <person name="Haruta M."/>
            <person name="Huysman M.J."/>
            <person name="Jenkins B.D."/>
            <person name="Jiroutova K."/>
            <person name="Jorgensen R.E."/>
            <person name="Joubert Y."/>
            <person name="Kaplan A."/>
            <person name="Kroger N."/>
            <person name="Kroth P.G."/>
            <person name="La Roche J."/>
            <person name="Lindquist E."/>
            <person name="Lommer M."/>
            <person name="Martin-Jezequel V."/>
            <person name="Lopez P.J."/>
            <person name="Lucas S."/>
            <person name="Mangogna M."/>
            <person name="McGinnis K."/>
            <person name="Medlin L.K."/>
            <person name="Montsant A."/>
            <person name="Oudot-Le Secq M.P."/>
            <person name="Napoli C."/>
            <person name="Obornik M."/>
            <person name="Parker M.S."/>
            <person name="Petit J.L."/>
            <person name="Porcel B.M."/>
            <person name="Poulsen N."/>
            <person name="Robison M."/>
            <person name="Rychlewski L."/>
            <person name="Rynearson T.A."/>
            <person name="Schmutz J."/>
            <person name="Shapiro H."/>
            <person name="Siaut M."/>
            <person name="Stanley M."/>
            <person name="Sussman M.R."/>
            <person name="Taylor A.R."/>
            <person name="Vardi A."/>
            <person name="von Dassow P."/>
            <person name="Vyverman W."/>
            <person name="Willis A."/>
            <person name="Wyrwicz L.S."/>
            <person name="Rokhsar D.S."/>
            <person name="Weissenbach J."/>
            <person name="Armbrust E.V."/>
            <person name="Green B.R."/>
            <person name="Van de Peer Y."/>
            <person name="Grigoriev I.V."/>
        </authorList>
    </citation>
    <scope>NUCLEOTIDE SEQUENCE [LARGE SCALE GENOMIC DNA]</scope>
    <source>
        <strain evidence="3 4">CCMP1335</strain>
    </source>
</reference>
<dbReference type="GeneID" id="7444979"/>
<dbReference type="EMBL" id="CM000645">
    <property type="protein sequence ID" value="EED90349.1"/>
    <property type="molecule type" value="Genomic_DNA"/>
</dbReference>
<dbReference type="PANTHER" id="PTHR43715:SF1">
    <property type="entry name" value="GDP-MANNOSE 4,6 DEHYDRATASE"/>
    <property type="match status" value="1"/>
</dbReference>
<dbReference type="InterPro" id="IPR006368">
    <property type="entry name" value="GDP_Man_deHydtase"/>
</dbReference>
<protein>
    <submittedName>
        <fullName evidence="3">Uncharacterized protein</fullName>
    </submittedName>
</protein>
<dbReference type="PANTHER" id="PTHR43715">
    <property type="entry name" value="GDP-MANNOSE 4,6-DEHYDRATASE"/>
    <property type="match status" value="1"/>
</dbReference>
<dbReference type="SUPFAM" id="SSF51735">
    <property type="entry name" value="NAD(P)-binding Rossmann-fold domains"/>
    <property type="match status" value="1"/>
</dbReference>
<sequence length="1464" mass="162990">MDEDHGISASHGNSTPSKLRSFAKLKGSIRTVDHGSCDFDSSSSREDFDLTSARSDSLASAAAGVAQLPPSSVPIPATSDSPGGTTLHHRRHHSKSNDYNAGNYPQQYVRSTGHSALPQSSGYAAPFHNGGLQHGAKKSSSKSSSTLKRMLQLTLLLFLTAYFCFLRRSRDWYKTSTSGGIHGGEAAVKRGEGYHQQERLNELKNKRDARANAKQGNAGRSAGGGGWDADDESGFQQTNQRREVAADHSKSHPERPSYKSHNPLQPDKDVTKQSSFTQFAFSPSLHSKATSYRPPPSTPAYQRAADWATPHLQTAISSRSRRRSDRKSRTTPSNNASQWNSEGVILEGVVKSHLHSGALIPLWYELDHLATETIEALHERWRPEENDATTIKDDPTTIDTQFTLCGAHAKEASHHYPDNYQQQQRPLGPQSRVLISGILSPLGLHLALALHRQCNVTTFLGLDTEIPNDPLARLEQQERLAVLMEELENVKQLQVPFLGLEGKRGRKQPRHEREAKAREERLVELGSLGGSDNYNTANADGSSLDYSIPYQKYGIPLSPGTDPSGAGPLEILLEYRPTHVVHLAGTQSDSLLNSKNANDPSRTPAYLDKEDEDEAILKESISSRPHLYELRMGVTGMEQLLSAVVAQTVLPPRYGRDDGSAPSSSKQMSESDLNKMRRPHVVYASSYDAHYFGDTASRINDKSMSRGPSGDMSASFEDGSESLGIPMSTLSHQRPPRGLHGVSRLIDEVLSAAYNALHGVSSIGLRFDAIYGPRGFGVPSTSVPIYNINRIRKGGVSSDVDLAETAVRRLYRKWRNVVKEAEGNEEESRGDSFVRKDVDLIEEAGWLHAAHDARDFVYVEDAVGAIIAAMQYRAVGNSPTTFNIGSGEMSTLSSLSEEVHNLSSNDNDVDEKTLAKSVIDVEQSSAARSASLDSNEYLRWSASTSLKDGAAKLLSWHLDRALPFFPPAPSTEISQPIDGEDVLSRRGIKACSSRDESNTCLREEHTSYPCSSECSTKTCTPSVFDEVIPLSQELTDGCSTVLYTASLGYNVKTLHLQTTYSDGQEQKEWNEPTICTLAFVPSESTLVKDIIGKVPPSSLAKMGLAEDSVYQLKLKKLSGHLVHQGWILIFVNGAAEPLSSEDIHVPKLSPRRLFHPSVEKAMYVDENFASTPYPEDAQFLASEMSRGRLKKRTVMGPDERGKKIKYKLPEEPQRTAVLMVAPMRHIPDAEGHRMPLKEVSKGLMKEVGANLDETEPKEVKVQREFYERARSLINSMDLRSLDHVSRHRIEIKDFIRSRWVVHDLMREEGHQLRCEWYREHVRWNTHLDQLSFAYVMAKRELTRKVITEQPLQTNAEEVTLLQMIIDIKSDAKEWHPIFSGEGTKLPVHHSQIAPEAIPQNLQDQPDNEVNENEVPDTAKDDEASTFYVRIMSDERMLEARKKWMKERNQRRQMVAQFKKKNAQR</sequence>
<name>B8C7P0_THAPS</name>
<dbReference type="InterPro" id="IPR036291">
    <property type="entry name" value="NAD(P)-bd_dom_sf"/>
</dbReference>
<feature type="region of interest" description="Disordered" evidence="2">
    <location>
        <begin position="61"/>
        <end position="141"/>
    </location>
</feature>
<feature type="compositionally biased region" description="Polar residues" evidence="2">
    <location>
        <begin position="97"/>
        <end position="122"/>
    </location>
</feature>
<dbReference type="eggNOG" id="ENOG502SJYX">
    <property type="taxonomic scope" value="Eukaryota"/>
</dbReference>
<dbReference type="InParanoid" id="B8C7P0"/>